<dbReference type="GO" id="GO:0004674">
    <property type="term" value="F:protein serine/threonine kinase activity"/>
    <property type="evidence" value="ECO:0007669"/>
    <property type="project" value="TreeGrafter"/>
</dbReference>
<name>A0A6B2LDM3_9EUKA</name>
<accession>A0A6B2LDM3</accession>
<dbReference type="InterPro" id="IPR011009">
    <property type="entry name" value="Kinase-like_dom_sf"/>
</dbReference>
<dbReference type="GO" id="GO:0005524">
    <property type="term" value="F:ATP binding"/>
    <property type="evidence" value="ECO:0007669"/>
    <property type="project" value="UniProtKB-KW"/>
</dbReference>
<sequence>MEYMENGSLHDLLRRSDLHPNQIHKIAKEIALGMNYLHGESILHRDLTSKNILLSKHMEAKVADFGLSKVKMGESQTFSDTIGSLAWMAPEVIANAKKFSKSSDVYSYGILLWELWTGRDPCPTDIAPVNLANKVLHDNYRPEIPPHVPKEWQDLIKVCWDTDVGVRPTFEKILQILESIPHQNLHVVPLPHTYAQSVIPHTQTFPHHSDVHVIPHTQTFPRHGHGGSFTAPERCTVPTHASLPVIGTDELSSVRGSDYADMLGADVDQ</sequence>
<dbReference type="PROSITE" id="PS00109">
    <property type="entry name" value="PROTEIN_KINASE_TYR"/>
    <property type="match status" value="1"/>
</dbReference>
<dbReference type="PROSITE" id="PS50011">
    <property type="entry name" value="PROTEIN_KINASE_DOM"/>
    <property type="match status" value="1"/>
</dbReference>
<dbReference type="EMBL" id="GIBP01006135">
    <property type="protein sequence ID" value="NDV35104.1"/>
    <property type="molecule type" value="Transcribed_RNA"/>
</dbReference>
<protein>
    <recommendedName>
        <fullName evidence="3">Protein kinase domain-containing protein</fullName>
    </recommendedName>
</protein>
<evidence type="ECO:0000259" key="3">
    <source>
        <dbReference type="PROSITE" id="PS50011"/>
    </source>
</evidence>
<dbReference type="Gene3D" id="1.10.510.10">
    <property type="entry name" value="Transferase(Phosphotransferase) domain 1"/>
    <property type="match status" value="1"/>
</dbReference>
<reference evidence="4" key="1">
    <citation type="journal article" date="2020" name="J. Eukaryot. Microbiol.">
        <title>De novo Sequencing, Assembly and Annotation of the Transcriptome for the Free-Living Testate Amoeba Arcella intermedia.</title>
        <authorList>
            <person name="Ribeiro G.M."/>
            <person name="Porfirio-Sousa A.L."/>
            <person name="Maurer-Alcala X.X."/>
            <person name="Katz L.A."/>
            <person name="Lahr D.J.G."/>
        </authorList>
    </citation>
    <scope>NUCLEOTIDE SEQUENCE</scope>
</reference>
<dbReference type="AlphaFoldDB" id="A0A6B2LDM3"/>
<evidence type="ECO:0000313" key="4">
    <source>
        <dbReference type="EMBL" id="NDV35104.1"/>
    </source>
</evidence>
<dbReference type="InterPro" id="IPR001245">
    <property type="entry name" value="Ser-Thr/Tyr_kinase_cat_dom"/>
</dbReference>
<dbReference type="InterPro" id="IPR000719">
    <property type="entry name" value="Prot_kinase_dom"/>
</dbReference>
<dbReference type="PRINTS" id="PR00109">
    <property type="entry name" value="TYRKINASE"/>
</dbReference>
<proteinExistence type="predicted"/>
<dbReference type="InterPro" id="IPR051681">
    <property type="entry name" value="Ser/Thr_Kinases-Pseudokinases"/>
</dbReference>
<dbReference type="Pfam" id="PF07714">
    <property type="entry name" value="PK_Tyr_Ser-Thr"/>
    <property type="match status" value="1"/>
</dbReference>
<dbReference type="PANTHER" id="PTHR44329">
    <property type="entry name" value="SERINE/THREONINE-PROTEIN KINASE TNNI3K-RELATED"/>
    <property type="match status" value="1"/>
</dbReference>
<keyword evidence="1" id="KW-0547">Nucleotide-binding</keyword>
<dbReference type="InterPro" id="IPR008266">
    <property type="entry name" value="Tyr_kinase_AS"/>
</dbReference>
<organism evidence="4">
    <name type="scientific">Arcella intermedia</name>
    <dbReference type="NCBI Taxonomy" id="1963864"/>
    <lineage>
        <taxon>Eukaryota</taxon>
        <taxon>Amoebozoa</taxon>
        <taxon>Tubulinea</taxon>
        <taxon>Elardia</taxon>
        <taxon>Arcellinida</taxon>
        <taxon>Sphaerothecina</taxon>
        <taxon>Arcellidae</taxon>
        <taxon>Arcella</taxon>
    </lineage>
</organism>
<dbReference type="SUPFAM" id="SSF56112">
    <property type="entry name" value="Protein kinase-like (PK-like)"/>
    <property type="match status" value="1"/>
</dbReference>
<feature type="domain" description="Protein kinase" evidence="3">
    <location>
        <begin position="1"/>
        <end position="185"/>
    </location>
</feature>
<keyword evidence="2" id="KW-0067">ATP-binding</keyword>
<evidence type="ECO:0000256" key="1">
    <source>
        <dbReference type="ARBA" id="ARBA00022741"/>
    </source>
</evidence>
<evidence type="ECO:0000256" key="2">
    <source>
        <dbReference type="ARBA" id="ARBA00022840"/>
    </source>
</evidence>